<feature type="region of interest" description="Disordered" evidence="1">
    <location>
        <begin position="1"/>
        <end position="25"/>
    </location>
</feature>
<evidence type="ECO:0000313" key="2">
    <source>
        <dbReference type="EMBL" id="ORM94845.1"/>
    </source>
</evidence>
<proteinExistence type="predicted"/>
<dbReference type="Gene3D" id="2.160.20.80">
    <property type="entry name" value="E3 ubiquitin-protein ligase SopA"/>
    <property type="match status" value="1"/>
</dbReference>
<reference evidence="2 3" key="1">
    <citation type="journal article" date="2017" name="Antonie Van Leeuwenhoek">
        <title>Phylogenomic resolution of the bacterial genus Pantoea and its relationship with Erwinia and Tatumella.</title>
        <authorList>
            <person name="Palmer M."/>
            <person name="Steenkamp E.T."/>
            <person name="Coetzee M.P."/>
            <person name="Chan W.Y."/>
            <person name="van Zyl E."/>
            <person name="De Maayer P."/>
            <person name="Coutinho T.A."/>
            <person name="Blom J."/>
            <person name="Smits T.H."/>
            <person name="Duffy B."/>
            <person name="Venter S.N."/>
        </authorList>
    </citation>
    <scope>NUCLEOTIDE SEQUENCE [LARGE SCALE GENOMIC DNA]</scope>
    <source>
        <strain evidence="2 3">LMG 2657</strain>
    </source>
</reference>
<evidence type="ECO:0000256" key="1">
    <source>
        <dbReference type="SAM" id="MobiDB-lite"/>
    </source>
</evidence>
<sequence>MASPQSHFHATTAVAAPDSAQPAQPTIGWSRQTAFACLLGQQTGFALEAKDLTIAENLTRSASIGHGKLQCYDVKIIATGQLFEISTYPASAIIASGHEDRLPAIASCVNNERSKVGMVTLPSESGDGEENFVTVSFNRQGLISCAELITQLNHQQKECVSVEDIVSNYMSRLNIARAMVARYENFHNKIAVFGDSAGIKAHGYLNPSAIFLSDKLSPQSDNFEVDFEPSTFFYRFLQQAEIKSLTKTSSINCNQYMSREVIWRENYTSKADSYSFGAIFMDLFNISYSITQLDDIAIYPVIEGLVESRPRYRTGVEEILNLLKPRYTLASLGKEYLNSNVIDKNDAVLPPEELAAMAQSQINYISALCHHLAASGDETHRFLVDALIGFMLTKNVSLAGMQNYFTHSQEISNLKFTGEDATLLNCVQEMLQNKCFDACALLFLPAIEDASQIENCTFSDCYLDNLIGTKEIVSTLTGSHIKHSPESQHNKPTRVWLKDFNMKWLTLTGTEQTPVKWLVQSLGQTTAPGNHWENVELYLNQCGKDPISEINFSHSQFTNVVMSSCPANIRHGQPHSYPQRDILQSNFSDVAAKNLTWTGLAFRQGCNFSGFSAKNLTVSNTTLNDAIFGDYQKEQITLAAEMFNNAQIRSRLEPGTGAEGNADFLVFLASIADKGVQQDFAQQMCRHILAGGGELLSHSALYLLLNHIAQQGYEISADIERCCVWALSKLYRSLRTKPFDQQIGQDEQAYILNRYLPLLKGLNLLSYQVWVNQKYNQLLPEVKAAYLAIPEVKAAREALLCGLLGAETDDGSRAPIYFMPYKDIPEQGFHLSPDHLDAILKKRSDILVSPEPFDVTPQGADVTVSFIGQHANRVNEIFLLNPWLVTAQQSIVKPDFKLFQPTTDLSSREATRLAQIDDHFRRCAEQTARWGLKLHSMDDYLLLMKVLAPYFTGGSSATHQRDMLSANLLLILRSRMMDTNGLGGLEEAKQAYLKFSRLSPNLQLAVAALSLAELFTRLSSVDLSGSEDNSPPAIRKLARYFMLDVERLWPQLAESFGDAHHTYSTAHYDEQQKKLVYEKSEQIVSTLAHWQDTLYPPVGVHAGVAGCTAILTDEIKIRVESCSAIDNTLWEMMRLF</sequence>
<accession>A0A1X1EYI9</accession>
<dbReference type="InterPro" id="IPR011009">
    <property type="entry name" value="Kinase-like_dom_sf"/>
</dbReference>
<dbReference type="Gene3D" id="1.10.510.10">
    <property type="entry name" value="Transferase(Phosphotransferase) domain 1"/>
    <property type="match status" value="1"/>
</dbReference>
<organism evidence="2 3">
    <name type="scientific">Pantoea cypripedii</name>
    <name type="common">Pectobacterium cypripedii</name>
    <name type="synonym">Erwinia cypripedii</name>
    <dbReference type="NCBI Taxonomy" id="55209"/>
    <lineage>
        <taxon>Bacteria</taxon>
        <taxon>Pseudomonadati</taxon>
        <taxon>Pseudomonadota</taxon>
        <taxon>Gammaproteobacteria</taxon>
        <taxon>Enterobacterales</taxon>
        <taxon>Erwiniaceae</taxon>
        <taxon>Pantoea</taxon>
    </lineage>
</organism>
<protein>
    <submittedName>
        <fullName evidence="2">Uncharacterized protein</fullName>
    </submittedName>
</protein>
<dbReference type="AlphaFoldDB" id="A0A1X1EYI9"/>
<name>A0A1X1EYI9_PANCY</name>
<gene>
    <name evidence="2" type="ORF">HA50_16450</name>
</gene>
<dbReference type="Proteomes" id="UP000193749">
    <property type="component" value="Unassembled WGS sequence"/>
</dbReference>
<keyword evidence="3" id="KW-1185">Reference proteome</keyword>
<evidence type="ECO:0000313" key="3">
    <source>
        <dbReference type="Proteomes" id="UP000193749"/>
    </source>
</evidence>
<dbReference type="InterPro" id="IPR038270">
    <property type="entry name" value="SopA-like_catalytic_sf"/>
</dbReference>
<comment type="caution">
    <text evidence="2">The sequence shown here is derived from an EMBL/GenBank/DDBJ whole genome shotgun (WGS) entry which is preliminary data.</text>
</comment>
<dbReference type="Gene3D" id="1.10.4140.10">
    <property type="entry name" value="effector protein (NleL)"/>
    <property type="match status" value="1"/>
</dbReference>
<dbReference type="SUPFAM" id="SSF56112">
    <property type="entry name" value="Protein kinase-like (PK-like)"/>
    <property type="match status" value="1"/>
</dbReference>
<dbReference type="EMBL" id="MLJI01000001">
    <property type="protein sequence ID" value="ORM94845.1"/>
    <property type="molecule type" value="Genomic_DNA"/>
</dbReference>